<comment type="caution">
    <text evidence="1">The sequence shown here is derived from an EMBL/GenBank/DDBJ whole genome shotgun (WGS) entry which is preliminary data.</text>
</comment>
<accession>A0AA87ZS76</accession>
<gene>
    <name evidence="1" type="ORF">TIFTF001_046256</name>
</gene>
<proteinExistence type="predicted"/>
<sequence>MQAIAKRLPCEDSENSQEALRVLDIILRQHAFWDAIAARMDKWTSGEEH</sequence>
<evidence type="ECO:0000313" key="1">
    <source>
        <dbReference type="EMBL" id="GMN28641.1"/>
    </source>
</evidence>
<reference evidence="1" key="1">
    <citation type="submission" date="2023-07" db="EMBL/GenBank/DDBJ databases">
        <title>draft genome sequence of fig (Ficus carica).</title>
        <authorList>
            <person name="Takahashi T."/>
            <person name="Nishimura K."/>
        </authorList>
    </citation>
    <scope>NUCLEOTIDE SEQUENCE</scope>
</reference>
<dbReference type="EMBL" id="BTGU01004535">
    <property type="protein sequence ID" value="GMN28641.1"/>
    <property type="molecule type" value="Genomic_DNA"/>
</dbReference>
<organism evidence="1 2">
    <name type="scientific">Ficus carica</name>
    <name type="common">Common fig</name>
    <dbReference type="NCBI Taxonomy" id="3494"/>
    <lineage>
        <taxon>Eukaryota</taxon>
        <taxon>Viridiplantae</taxon>
        <taxon>Streptophyta</taxon>
        <taxon>Embryophyta</taxon>
        <taxon>Tracheophyta</taxon>
        <taxon>Spermatophyta</taxon>
        <taxon>Magnoliopsida</taxon>
        <taxon>eudicotyledons</taxon>
        <taxon>Gunneridae</taxon>
        <taxon>Pentapetalae</taxon>
        <taxon>rosids</taxon>
        <taxon>fabids</taxon>
        <taxon>Rosales</taxon>
        <taxon>Moraceae</taxon>
        <taxon>Ficeae</taxon>
        <taxon>Ficus</taxon>
    </lineage>
</organism>
<dbReference type="Proteomes" id="UP001187192">
    <property type="component" value="Unassembled WGS sequence"/>
</dbReference>
<dbReference type="AlphaFoldDB" id="A0AA87ZS76"/>
<keyword evidence="2" id="KW-1185">Reference proteome</keyword>
<evidence type="ECO:0000313" key="2">
    <source>
        <dbReference type="Proteomes" id="UP001187192"/>
    </source>
</evidence>
<protein>
    <submittedName>
        <fullName evidence="1">Uncharacterized protein</fullName>
    </submittedName>
</protein>
<name>A0AA87ZS76_FICCA</name>